<organism evidence="2 3">
    <name type="scientific">Colletotrichum tanaceti</name>
    <dbReference type="NCBI Taxonomy" id="1306861"/>
    <lineage>
        <taxon>Eukaryota</taxon>
        <taxon>Fungi</taxon>
        <taxon>Dikarya</taxon>
        <taxon>Ascomycota</taxon>
        <taxon>Pezizomycotina</taxon>
        <taxon>Sordariomycetes</taxon>
        <taxon>Hypocreomycetidae</taxon>
        <taxon>Glomerellales</taxon>
        <taxon>Glomerellaceae</taxon>
        <taxon>Colletotrichum</taxon>
        <taxon>Colletotrichum destructivum species complex</taxon>
    </lineage>
</organism>
<feature type="region of interest" description="Disordered" evidence="1">
    <location>
        <begin position="1"/>
        <end position="25"/>
    </location>
</feature>
<evidence type="ECO:0000256" key="1">
    <source>
        <dbReference type="SAM" id="MobiDB-lite"/>
    </source>
</evidence>
<evidence type="ECO:0000313" key="2">
    <source>
        <dbReference type="EMBL" id="TKW50300.1"/>
    </source>
</evidence>
<gene>
    <name evidence="2" type="ORF">CTA1_7028</name>
</gene>
<keyword evidence="3" id="KW-1185">Reference proteome</keyword>
<proteinExistence type="predicted"/>
<sequence length="94" mass="10106">MSSAILHAGAARRSNKSRPREDRDVVKRVEAADDVVDVGVPLSPDVPEGHVDAEGRVRDAVVGLRDAASRVEVCRRCDGGLRLEGFLEARADDS</sequence>
<reference evidence="2 3" key="1">
    <citation type="journal article" date="2019" name="PLoS ONE">
        <title>Comparative genome analysis indicates high evolutionary potential of pathogenicity genes in Colletotrichum tanaceti.</title>
        <authorList>
            <person name="Lelwala R.V."/>
            <person name="Korhonen P.K."/>
            <person name="Young N.D."/>
            <person name="Scott J.B."/>
            <person name="Ades P.A."/>
            <person name="Gasser R.B."/>
            <person name="Taylor P.W.J."/>
        </authorList>
    </citation>
    <scope>NUCLEOTIDE SEQUENCE [LARGE SCALE GENOMIC DNA]</scope>
    <source>
        <strain evidence="2">BRIP57314</strain>
    </source>
</reference>
<dbReference type="AlphaFoldDB" id="A0A4U6X4J0"/>
<protein>
    <submittedName>
        <fullName evidence="2">Uncharacterized protein</fullName>
    </submittedName>
</protein>
<dbReference type="Proteomes" id="UP000310108">
    <property type="component" value="Unassembled WGS sequence"/>
</dbReference>
<name>A0A4U6X4J0_9PEZI</name>
<evidence type="ECO:0000313" key="3">
    <source>
        <dbReference type="Proteomes" id="UP000310108"/>
    </source>
</evidence>
<accession>A0A4U6X4J0</accession>
<comment type="caution">
    <text evidence="2">The sequence shown here is derived from an EMBL/GenBank/DDBJ whole genome shotgun (WGS) entry which is preliminary data.</text>
</comment>
<dbReference type="EMBL" id="PJEX01000413">
    <property type="protein sequence ID" value="TKW50300.1"/>
    <property type="molecule type" value="Genomic_DNA"/>
</dbReference>